<gene>
    <name evidence="2" type="ORF">ZEAMMB73_Zm00001d004585</name>
</gene>
<feature type="compositionally biased region" description="Basic and acidic residues" evidence="1">
    <location>
        <begin position="106"/>
        <end position="116"/>
    </location>
</feature>
<proteinExistence type="predicted"/>
<dbReference type="EMBL" id="CM007648">
    <property type="protein sequence ID" value="ONM19244.1"/>
    <property type="molecule type" value="Genomic_DNA"/>
</dbReference>
<dbReference type="SMR" id="A0A1D6EGE8"/>
<feature type="region of interest" description="Disordered" evidence="1">
    <location>
        <begin position="93"/>
        <end position="136"/>
    </location>
</feature>
<name>A0A1D6EGE8_MAIZE</name>
<dbReference type="AlphaFoldDB" id="A0A1D6EGE8"/>
<feature type="compositionally biased region" description="Polar residues" evidence="1">
    <location>
        <begin position="117"/>
        <end position="136"/>
    </location>
</feature>
<dbReference type="OMA" id="DMEAMVT"/>
<sequence>MHCSKKKGFSENVKKAIVDMEAMVTTPVEDGQQQKSPMEVVSEVLGASSLFLHNVGLQDNSKKSSTTTVSAKFQELQNQLESERLEKDELREEVETLKAQAQASKETMDNMKRSMEENNSLLHQLLSFNRSQAPPS</sequence>
<dbReference type="PaxDb" id="4577-GRMZM2G071735_P01"/>
<evidence type="ECO:0000256" key="1">
    <source>
        <dbReference type="SAM" id="MobiDB-lite"/>
    </source>
</evidence>
<dbReference type="OrthoDB" id="693022at2759"/>
<protein>
    <submittedName>
        <fullName evidence="2">Uncharacterized protein</fullName>
    </submittedName>
</protein>
<dbReference type="IntAct" id="A0A1D6EGE8">
    <property type="interactions" value="2"/>
</dbReference>
<reference evidence="2" key="1">
    <citation type="submission" date="2015-12" db="EMBL/GenBank/DDBJ databases">
        <title>Update maize B73 reference genome by single molecule sequencing technologies.</title>
        <authorList>
            <consortium name="Maize Genome Sequencing Project"/>
            <person name="Ware D."/>
        </authorList>
    </citation>
    <scope>NUCLEOTIDE SEQUENCE [LARGE SCALE GENOMIC DNA]</scope>
    <source>
        <tissue evidence="2">Seedling</tissue>
    </source>
</reference>
<accession>A0A1D6EGE8</accession>
<organism evidence="2">
    <name type="scientific">Zea mays</name>
    <name type="common">Maize</name>
    <dbReference type="NCBI Taxonomy" id="4577"/>
    <lineage>
        <taxon>Eukaryota</taxon>
        <taxon>Viridiplantae</taxon>
        <taxon>Streptophyta</taxon>
        <taxon>Embryophyta</taxon>
        <taxon>Tracheophyta</taxon>
        <taxon>Spermatophyta</taxon>
        <taxon>Magnoliopsida</taxon>
        <taxon>Liliopsida</taxon>
        <taxon>Poales</taxon>
        <taxon>Poaceae</taxon>
        <taxon>PACMAD clade</taxon>
        <taxon>Panicoideae</taxon>
        <taxon>Andropogonodae</taxon>
        <taxon>Andropogoneae</taxon>
        <taxon>Tripsacinae</taxon>
        <taxon>Zea</taxon>
    </lineage>
</organism>
<dbReference type="InParanoid" id="A0A1D6EGE8"/>
<evidence type="ECO:0000313" key="2">
    <source>
        <dbReference type="EMBL" id="ONM19244.1"/>
    </source>
</evidence>
<dbReference type="ExpressionAtlas" id="A0A1D6EGE8">
    <property type="expression patterns" value="baseline"/>
</dbReference>